<organism evidence="4 5">
    <name type="scientific">Rotaria sordida</name>
    <dbReference type="NCBI Taxonomy" id="392033"/>
    <lineage>
        <taxon>Eukaryota</taxon>
        <taxon>Metazoa</taxon>
        <taxon>Spiralia</taxon>
        <taxon>Gnathifera</taxon>
        <taxon>Rotifera</taxon>
        <taxon>Eurotatoria</taxon>
        <taxon>Bdelloidea</taxon>
        <taxon>Philodinida</taxon>
        <taxon>Philodinidae</taxon>
        <taxon>Rotaria</taxon>
    </lineage>
</organism>
<dbReference type="SMART" id="SM01118">
    <property type="entry name" value="CYTH"/>
    <property type="match status" value="1"/>
</dbReference>
<dbReference type="SUPFAM" id="SSF54928">
    <property type="entry name" value="RNA-binding domain, RBD"/>
    <property type="match status" value="1"/>
</dbReference>
<dbReference type="EMBL" id="CAJNOH010000058">
    <property type="protein sequence ID" value="CAF0822075.1"/>
    <property type="molecule type" value="Genomic_DNA"/>
</dbReference>
<accession>A0A814F0D7</accession>
<dbReference type="GO" id="GO:0003723">
    <property type="term" value="F:RNA binding"/>
    <property type="evidence" value="ECO:0007669"/>
    <property type="project" value="UniProtKB-UniRule"/>
</dbReference>
<evidence type="ECO:0000259" key="2">
    <source>
        <dbReference type="PROSITE" id="PS50102"/>
    </source>
</evidence>
<evidence type="ECO:0000256" key="1">
    <source>
        <dbReference type="PROSITE-ProRule" id="PRU00176"/>
    </source>
</evidence>
<dbReference type="PANTHER" id="PTHR21028:SF2">
    <property type="entry name" value="CYTH DOMAIN-CONTAINING PROTEIN"/>
    <property type="match status" value="1"/>
</dbReference>
<dbReference type="SMART" id="SM00360">
    <property type="entry name" value="RRM"/>
    <property type="match status" value="1"/>
</dbReference>
<dbReference type="Gene3D" id="3.30.70.330">
    <property type="match status" value="1"/>
</dbReference>
<dbReference type="EMBL" id="CAJNOL010000271">
    <property type="protein sequence ID" value="CAF0976359.1"/>
    <property type="molecule type" value="Genomic_DNA"/>
</dbReference>
<dbReference type="SUPFAM" id="SSF55154">
    <property type="entry name" value="CYTH-like phosphatases"/>
    <property type="match status" value="2"/>
</dbReference>
<gene>
    <name evidence="4" type="ORF">JXQ802_LOCUS12945</name>
    <name evidence="3" type="ORF">PYM288_LOCUS5640</name>
</gene>
<dbReference type="InterPro" id="IPR012677">
    <property type="entry name" value="Nucleotide-bd_a/b_plait_sf"/>
</dbReference>
<sequence length="349" mass="40358">MPRNVEIKARIDGDINDLIERIRPLADGPPRHFTQNDTFFNCPSGGRLKLRIEQDGPAQLIYYERNDISSLSISKIMYRSTCFQWGFYDPQMSGSIDGTDLIPHDRAITRAYQSKYEPPHRCSSLFIGHIPPSCTENDLAQIFPNVTNINLIRDIVTRESKGYAFLDGHIDRNKEYKFNEHLLLIEDVASKKLFGWKPRRCGGGLGGKKQSGQLRFGGSQRPFKKPFHINELIKQRWKYLEKQRDQYKKNYSFNVLSLSLNGIRGQVDKHRTLFLTGHGQTRIHIDQVKGLESSIFIELEVMLRDDQTSEQGQLIAKDLCQKIGIQEKNHIKYAYIDLLLEKNSTQDYH</sequence>
<feature type="domain" description="RRM" evidence="2">
    <location>
        <begin position="123"/>
        <end position="167"/>
    </location>
</feature>
<protein>
    <recommendedName>
        <fullName evidence="2">RRM domain-containing protein</fullName>
    </recommendedName>
</protein>
<dbReference type="Proteomes" id="UP000663870">
    <property type="component" value="Unassembled WGS sequence"/>
</dbReference>
<dbReference type="PANTHER" id="PTHR21028">
    <property type="entry name" value="SI:CH211-156B7.4"/>
    <property type="match status" value="1"/>
</dbReference>
<dbReference type="PROSITE" id="PS50102">
    <property type="entry name" value="RRM"/>
    <property type="match status" value="1"/>
</dbReference>
<dbReference type="InterPro" id="IPR023577">
    <property type="entry name" value="CYTH_domain"/>
</dbReference>
<dbReference type="Gene3D" id="2.40.320.10">
    <property type="entry name" value="Hypothetical Protein Pfu-838710-001"/>
    <property type="match status" value="2"/>
</dbReference>
<evidence type="ECO:0000313" key="5">
    <source>
        <dbReference type="Proteomes" id="UP000663870"/>
    </source>
</evidence>
<dbReference type="Proteomes" id="UP000663854">
    <property type="component" value="Unassembled WGS sequence"/>
</dbReference>
<keyword evidence="1" id="KW-0694">RNA-binding</keyword>
<dbReference type="GO" id="GO:0016462">
    <property type="term" value="F:pyrophosphatase activity"/>
    <property type="evidence" value="ECO:0007669"/>
    <property type="project" value="UniProtKB-ARBA"/>
</dbReference>
<evidence type="ECO:0000313" key="3">
    <source>
        <dbReference type="EMBL" id="CAF0822075.1"/>
    </source>
</evidence>
<proteinExistence type="predicted"/>
<name>A0A814F0D7_9BILA</name>
<dbReference type="InterPro" id="IPR035979">
    <property type="entry name" value="RBD_domain_sf"/>
</dbReference>
<dbReference type="InterPro" id="IPR000504">
    <property type="entry name" value="RRM_dom"/>
</dbReference>
<dbReference type="Pfam" id="PF00076">
    <property type="entry name" value="RRM_1"/>
    <property type="match status" value="1"/>
</dbReference>
<dbReference type="InterPro" id="IPR008173">
    <property type="entry name" value="Adenylyl_cyclase_CyaB"/>
</dbReference>
<reference evidence="4" key="1">
    <citation type="submission" date="2021-02" db="EMBL/GenBank/DDBJ databases">
        <authorList>
            <person name="Nowell W R."/>
        </authorList>
    </citation>
    <scope>NUCLEOTIDE SEQUENCE</scope>
</reference>
<dbReference type="InterPro" id="IPR033469">
    <property type="entry name" value="CYTH-like_dom_sf"/>
</dbReference>
<comment type="caution">
    <text evidence="4">The sequence shown here is derived from an EMBL/GenBank/DDBJ whole genome shotgun (WGS) entry which is preliminary data.</text>
</comment>
<keyword evidence="5" id="KW-1185">Reference proteome</keyword>
<dbReference type="AlphaFoldDB" id="A0A814F0D7"/>
<evidence type="ECO:0000313" key="4">
    <source>
        <dbReference type="EMBL" id="CAF0976359.1"/>
    </source>
</evidence>